<dbReference type="Pfam" id="PF13432">
    <property type="entry name" value="TPR_16"/>
    <property type="match status" value="1"/>
</dbReference>
<evidence type="ECO:0000259" key="2">
    <source>
        <dbReference type="Pfam" id="PF13369"/>
    </source>
</evidence>
<dbReference type="Pfam" id="PF13369">
    <property type="entry name" value="Transglut_core2"/>
    <property type="match status" value="1"/>
</dbReference>
<dbReference type="Gene3D" id="1.25.40.10">
    <property type="entry name" value="Tetratricopeptide repeat domain"/>
    <property type="match status" value="1"/>
</dbReference>
<protein>
    <submittedName>
        <fullName evidence="3">Transglutaminase-like domain-containing protein</fullName>
    </submittedName>
</protein>
<evidence type="ECO:0000313" key="4">
    <source>
        <dbReference type="Proteomes" id="UP001548713"/>
    </source>
</evidence>
<name>A0ABV2D2S3_9SPHN</name>
<gene>
    <name evidence="3" type="ORF">ABVV53_11965</name>
</gene>
<evidence type="ECO:0000256" key="1">
    <source>
        <dbReference type="ARBA" id="ARBA00007100"/>
    </source>
</evidence>
<feature type="domain" description="Protein SirB1 N-terminal" evidence="2">
    <location>
        <begin position="43"/>
        <end position="194"/>
    </location>
</feature>
<dbReference type="RefSeq" id="WP_353984655.1">
    <property type="nucleotide sequence ID" value="NZ_JBEWLY010000019.1"/>
</dbReference>
<dbReference type="SUPFAM" id="SSF48452">
    <property type="entry name" value="TPR-like"/>
    <property type="match status" value="1"/>
</dbReference>
<organism evidence="3 4">
    <name type="scientific">Novosphingobium kalidii</name>
    <dbReference type="NCBI Taxonomy" id="3230299"/>
    <lineage>
        <taxon>Bacteria</taxon>
        <taxon>Pseudomonadati</taxon>
        <taxon>Pseudomonadota</taxon>
        <taxon>Alphaproteobacteria</taxon>
        <taxon>Sphingomonadales</taxon>
        <taxon>Sphingomonadaceae</taxon>
        <taxon>Novosphingobium</taxon>
    </lineage>
</organism>
<dbReference type="EMBL" id="JBEWLY010000019">
    <property type="protein sequence ID" value="MET1756164.1"/>
    <property type="molecule type" value="Genomic_DNA"/>
</dbReference>
<comment type="caution">
    <text evidence="3">The sequence shown here is derived from an EMBL/GenBank/DDBJ whole genome shotgun (WGS) entry which is preliminary data.</text>
</comment>
<dbReference type="PANTHER" id="PTHR31350">
    <property type="entry name" value="SI:DKEY-261L7.2"/>
    <property type="match status" value="1"/>
</dbReference>
<dbReference type="InterPro" id="IPR011990">
    <property type="entry name" value="TPR-like_helical_dom_sf"/>
</dbReference>
<reference evidence="3 4" key="1">
    <citation type="submission" date="2024-07" db="EMBL/GenBank/DDBJ databases">
        <title>Novosphingobium kalidii RD2P27.</title>
        <authorList>
            <person name="Sun J.-Q."/>
        </authorList>
    </citation>
    <scope>NUCLEOTIDE SEQUENCE [LARGE SCALE GENOMIC DNA]</scope>
    <source>
        <strain evidence="3 4">RD2P27</strain>
    </source>
</reference>
<dbReference type="Proteomes" id="UP001548713">
    <property type="component" value="Unassembled WGS sequence"/>
</dbReference>
<accession>A0ABV2D2S3</accession>
<dbReference type="InterPro" id="IPR032698">
    <property type="entry name" value="SirB1_N"/>
</dbReference>
<sequence>MPDETTSSDAVIAIGLLEDDAISLDRSALELAALDHPDVDIEDYVGRLEEIAARVAAVGGGEHSARAQAEVLAGVIGDEFGLTGDRQSYDDPDNADLIRVLDRGRGLPVSLSIIYVGAARRQGWTADALNTPGHVLTRLGSDVEPILIDPFASGAVVEPEALAQLLRSMLGNSVIATSEHLAPMENRSVLLRLLMNQASRAEAAGDARRALTLYERMTTVAPSNGHAWWERARLHLITGDVARARSSLSAMLEVTRDPRVRTNICAALDALAQK</sequence>
<comment type="similarity">
    <text evidence="1">Belongs to the UPF0162 family.</text>
</comment>
<keyword evidence="4" id="KW-1185">Reference proteome</keyword>
<dbReference type="PANTHER" id="PTHR31350:SF27">
    <property type="entry name" value="HEMIMETHYLATED DNA-BINDING DOMAIN-CONTAINING PROTEIN"/>
    <property type="match status" value="1"/>
</dbReference>
<proteinExistence type="inferred from homology"/>
<evidence type="ECO:0000313" key="3">
    <source>
        <dbReference type="EMBL" id="MET1756164.1"/>
    </source>
</evidence>